<proteinExistence type="predicted"/>
<reference evidence="2 3" key="1">
    <citation type="submission" date="2020-04" db="EMBL/GenBank/DDBJ databases">
        <title>Nesterenkonia sp. nov., isolated from marine sediment.</title>
        <authorList>
            <person name="Zhang G."/>
        </authorList>
    </citation>
    <scope>NUCLEOTIDE SEQUENCE [LARGE SCALE GENOMIC DNA]</scope>
    <source>
        <strain evidence="2 3">MY13</strain>
    </source>
</reference>
<gene>
    <name evidence="2" type="ORF">HGQ17_10060</name>
</gene>
<keyword evidence="1" id="KW-0812">Transmembrane</keyword>
<keyword evidence="1" id="KW-0472">Membrane</keyword>
<comment type="caution">
    <text evidence="2">The sequence shown here is derived from an EMBL/GenBank/DDBJ whole genome shotgun (WGS) entry which is preliminary data.</text>
</comment>
<sequence>MSVTLNPTLAELEADEDGSMEADLVIDEEVEAGEYSLVVTGEESDRSGSAEIEVLPAEGDEDEIAAAAPGDQKSGAPLAQTGASTAMLVGGIALALILTGGVLIALRRRQS</sequence>
<dbReference type="RefSeq" id="WP_168887818.1">
    <property type="nucleotide sequence ID" value="NZ_JABAHY010000009.1"/>
</dbReference>
<evidence type="ECO:0000313" key="2">
    <source>
        <dbReference type="EMBL" id="NLS10330.1"/>
    </source>
</evidence>
<dbReference type="NCBIfam" id="TIGR01167">
    <property type="entry name" value="LPXTG_anchor"/>
    <property type="match status" value="1"/>
</dbReference>
<accession>A0A7X8YEC0</accession>
<dbReference type="EMBL" id="JABAHY010000009">
    <property type="protein sequence ID" value="NLS10330.1"/>
    <property type="molecule type" value="Genomic_DNA"/>
</dbReference>
<evidence type="ECO:0000256" key="1">
    <source>
        <dbReference type="SAM" id="Phobius"/>
    </source>
</evidence>
<keyword evidence="3" id="KW-1185">Reference proteome</keyword>
<protein>
    <submittedName>
        <fullName evidence="2">LPXTG cell wall anchor domain-containing protein</fullName>
    </submittedName>
</protein>
<name>A0A7X8YEC0_9MICC</name>
<organism evidence="2 3">
    <name type="scientific">Nesterenkonia sedimenti</name>
    <dbReference type="NCBI Taxonomy" id="1463632"/>
    <lineage>
        <taxon>Bacteria</taxon>
        <taxon>Bacillati</taxon>
        <taxon>Actinomycetota</taxon>
        <taxon>Actinomycetes</taxon>
        <taxon>Micrococcales</taxon>
        <taxon>Micrococcaceae</taxon>
        <taxon>Nesterenkonia</taxon>
    </lineage>
</organism>
<evidence type="ECO:0000313" key="3">
    <source>
        <dbReference type="Proteomes" id="UP000523139"/>
    </source>
</evidence>
<dbReference type="AlphaFoldDB" id="A0A7X8YEC0"/>
<feature type="transmembrane region" description="Helical" evidence="1">
    <location>
        <begin position="86"/>
        <end position="106"/>
    </location>
</feature>
<keyword evidence="1" id="KW-1133">Transmembrane helix</keyword>
<dbReference type="Proteomes" id="UP000523139">
    <property type="component" value="Unassembled WGS sequence"/>
</dbReference>